<comment type="caution">
    <text evidence="1">The sequence shown here is derived from an EMBL/GenBank/DDBJ whole genome shotgun (WGS) entry which is preliminary data.</text>
</comment>
<organism evidence="1 2">
    <name type="scientific">Cirrhinus molitorella</name>
    <name type="common">mud carp</name>
    <dbReference type="NCBI Taxonomy" id="172907"/>
    <lineage>
        <taxon>Eukaryota</taxon>
        <taxon>Metazoa</taxon>
        <taxon>Chordata</taxon>
        <taxon>Craniata</taxon>
        <taxon>Vertebrata</taxon>
        <taxon>Euteleostomi</taxon>
        <taxon>Actinopterygii</taxon>
        <taxon>Neopterygii</taxon>
        <taxon>Teleostei</taxon>
        <taxon>Ostariophysi</taxon>
        <taxon>Cypriniformes</taxon>
        <taxon>Cyprinidae</taxon>
        <taxon>Labeoninae</taxon>
        <taxon>Labeonini</taxon>
        <taxon>Cirrhinus</taxon>
    </lineage>
</organism>
<evidence type="ECO:0000313" key="1">
    <source>
        <dbReference type="EMBL" id="KAK2892795.1"/>
    </source>
</evidence>
<proteinExistence type="predicted"/>
<sequence>MSSVDQVDVWHNLTKETGDFKKDSVVQAISKRKTLKLFQQDTFKTSKINTNPSLESMRQTSQCCCVCPAVLTNEVQR</sequence>
<reference evidence="1" key="1">
    <citation type="submission" date="2023-08" db="EMBL/GenBank/DDBJ databases">
        <title>Chromosome-level Genome Assembly of mud carp (Cirrhinus molitorella).</title>
        <authorList>
            <person name="Liu H."/>
        </authorList>
    </citation>
    <scope>NUCLEOTIDE SEQUENCE</scope>
    <source>
        <strain evidence="1">Prfri</strain>
        <tissue evidence="1">Muscle</tissue>
    </source>
</reference>
<dbReference type="Proteomes" id="UP001187343">
    <property type="component" value="Unassembled WGS sequence"/>
</dbReference>
<dbReference type="AlphaFoldDB" id="A0AA88PS30"/>
<protein>
    <submittedName>
        <fullName evidence="1">Uncharacterized protein</fullName>
    </submittedName>
</protein>
<name>A0AA88PS30_9TELE</name>
<accession>A0AA88PS30</accession>
<gene>
    <name evidence="1" type="ORF">Q8A67_012783</name>
</gene>
<dbReference type="EMBL" id="JAUYZG010000012">
    <property type="protein sequence ID" value="KAK2892795.1"/>
    <property type="molecule type" value="Genomic_DNA"/>
</dbReference>
<evidence type="ECO:0000313" key="2">
    <source>
        <dbReference type="Proteomes" id="UP001187343"/>
    </source>
</evidence>
<keyword evidence="2" id="KW-1185">Reference proteome</keyword>